<evidence type="ECO:0000256" key="7">
    <source>
        <dbReference type="ARBA" id="ARBA00022490"/>
    </source>
</evidence>
<reference evidence="15" key="1">
    <citation type="journal article" date="2019" name="Int. J. Syst. Evol. Microbiol.">
        <title>The Global Catalogue of Microorganisms (GCM) 10K type strain sequencing project: providing services to taxonomists for standard genome sequencing and annotation.</title>
        <authorList>
            <consortium name="The Broad Institute Genomics Platform"/>
            <consortium name="The Broad Institute Genome Sequencing Center for Infectious Disease"/>
            <person name="Wu L."/>
            <person name="Ma J."/>
        </authorList>
    </citation>
    <scope>NUCLEOTIDE SEQUENCE [LARGE SCALE GENOMIC DNA]</scope>
    <source>
        <strain evidence="15">KACC 12597</strain>
    </source>
</reference>
<dbReference type="PANTHER" id="PTHR43722:SF1">
    <property type="entry name" value="PROLINE IMINOPEPTIDASE"/>
    <property type="match status" value="1"/>
</dbReference>
<evidence type="ECO:0000256" key="9">
    <source>
        <dbReference type="ARBA" id="ARBA00022801"/>
    </source>
</evidence>
<protein>
    <recommendedName>
        <fullName evidence="5 11">Proline iminopeptidase</fullName>
        <shortName evidence="11">PIP</shortName>
        <ecNumber evidence="4 11">3.4.11.5</ecNumber>
    </recommendedName>
    <alternativeName>
        <fullName evidence="10 11">Prolyl aminopeptidase</fullName>
    </alternativeName>
</protein>
<evidence type="ECO:0000256" key="12">
    <source>
        <dbReference type="RuleBase" id="RU003421"/>
    </source>
</evidence>
<sequence length="328" mass="36407">MPSLYPPIEPFRTHHLAVGGGHLLYVEECGRPDGRPLVFLHGGPGSGCSPEHRRLFDPEHYRIVLIDQRGCGRSVPLGGLVANRTSDLIADLELVRRALGIDRWVLFGGSWGATLAVVYAQTHPERLSALVLRGVFLARRRDLAWFFGESGAARFFPDDWQSLCDCVGETDWERLIERYQGRVNGEDPRMAAAAARAWTVWGERLLSAIPSWLSDRDVPATGEPATGEPDTAALAKARIEIHYAFHRYFLAEDEILMRARQLPDCPLVMVQGQRDLVCPPEGAWSLHRAVPGSRLRLLADAGHLAWDAAILDALIEETDRLRGLPDGC</sequence>
<dbReference type="PRINTS" id="PR00793">
    <property type="entry name" value="PROAMNOPTASE"/>
</dbReference>
<keyword evidence="7 11" id="KW-0963">Cytoplasm</keyword>
<dbReference type="NCBIfam" id="TIGR01249">
    <property type="entry name" value="pro_imino_pep_1"/>
    <property type="match status" value="1"/>
</dbReference>
<dbReference type="EC" id="3.4.11.5" evidence="4 11"/>
<dbReference type="PRINTS" id="PR00111">
    <property type="entry name" value="ABHYDROLASE"/>
</dbReference>
<evidence type="ECO:0000256" key="6">
    <source>
        <dbReference type="ARBA" id="ARBA00022438"/>
    </source>
</evidence>
<dbReference type="InterPro" id="IPR029058">
    <property type="entry name" value="AB_hydrolase_fold"/>
</dbReference>
<dbReference type="GO" id="GO:0004177">
    <property type="term" value="F:aminopeptidase activity"/>
    <property type="evidence" value="ECO:0007669"/>
    <property type="project" value="UniProtKB-KW"/>
</dbReference>
<dbReference type="SUPFAM" id="SSF53474">
    <property type="entry name" value="alpha/beta-Hydrolases"/>
    <property type="match status" value="1"/>
</dbReference>
<evidence type="ECO:0000256" key="5">
    <source>
        <dbReference type="ARBA" id="ARBA00021843"/>
    </source>
</evidence>
<evidence type="ECO:0000259" key="13">
    <source>
        <dbReference type="Pfam" id="PF00561"/>
    </source>
</evidence>
<evidence type="ECO:0000256" key="8">
    <source>
        <dbReference type="ARBA" id="ARBA00022670"/>
    </source>
</evidence>
<keyword evidence="8 11" id="KW-0645">Protease</keyword>
<dbReference type="Pfam" id="PF00561">
    <property type="entry name" value="Abhydrolase_1"/>
    <property type="match status" value="1"/>
</dbReference>
<evidence type="ECO:0000256" key="3">
    <source>
        <dbReference type="ARBA" id="ARBA00010088"/>
    </source>
</evidence>
<dbReference type="InterPro" id="IPR000073">
    <property type="entry name" value="AB_hydrolase_1"/>
</dbReference>
<evidence type="ECO:0000256" key="1">
    <source>
        <dbReference type="ARBA" id="ARBA00001585"/>
    </source>
</evidence>
<comment type="catalytic activity">
    <reaction evidence="1 11 12">
        <text>Release of N-terminal proline from a peptide.</text>
        <dbReference type="EC" id="3.4.11.5"/>
    </reaction>
</comment>
<dbReference type="RefSeq" id="WP_386028894.1">
    <property type="nucleotide sequence ID" value="NZ_JBHUHX010000062.1"/>
</dbReference>
<evidence type="ECO:0000256" key="10">
    <source>
        <dbReference type="ARBA" id="ARBA00029605"/>
    </source>
</evidence>
<evidence type="ECO:0000256" key="4">
    <source>
        <dbReference type="ARBA" id="ARBA00012568"/>
    </source>
</evidence>
<evidence type="ECO:0000256" key="2">
    <source>
        <dbReference type="ARBA" id="ARBA00004496"/>
    </source>
</evidence>
<accession>A0ABW4YED2</accession>
<dbReference type="InterPro" id="IPR005944">
    <property type="entry name" value="Pro_iminopeptidase"/>
</dbReference>
<comment type="subcellular location">
    <subcellularLocation>
        <location evidence="2 11">Cytoplasm</location>
    </subcellularLocation>
</comment>
<dbReference type="Gene3D" id="3.40.50.1820">
    <property type="entry name" value="alpha/beta hydrolase"/>
    <property type="match status" value="1"/>
</dbReference>
<keyword evidence="15" id="KW-1185">Reference proteome</keyword>
<dbReference type="InterPro" id="IPR002410">
    <property type="entry name" value="Peptidase_S33"/>
</dbReference>
<proteinExistence type="inferred from homology"/>
<dbReference type="PANTHER" id="PTHR43722">
    <property type="entry name" value="PROLINE IMINOPEPTIDASE"/>
    <property type="match status" value="1"/>
</dbReference>
<comment type="similarity">
    <text evidence="3 11 12">Belongs to the peptidase S33 family.</text>
</comment>
<comment type="caution">
    <text evidence="14">The sequence shown here is derived from an EMBL/GenBank/DDBJ whole genome shotgun (WGS) entry which is preliminary data.</text>
</comment>
<evidence type="ECO:0000313" key="14">
    <source>
        <dbReference type="EMBL" id="MFD2114033.1"/>
    </source>
</evidence>
<dbReference type="EMBL" id="JBHUHX010000062">
    <property type="protein sequence ID" value="MFD2114033.1"/>
    <property type="molecule type" value="Genomic_DNA"/>
</dbReference>
<feature type="domain" description="AB hydrolase-1" evidence="13">
    <location>
        <begin position="36"/>
        <end position="305"/>
    </location>
</feature>
<keyword evidence="6 11" id="KW-0031">Aminopeptidase</keyword>
<keyword evidence="9 11" id="KW-0378">Hydrolase</keyword>
<organism evidence="14 15">
    <name type="scientific">Thiorhodococcus fuscus</name>
    <dbReference type="NCBI Taxonomy" id="527200"/>
    <lineage>
        <taxon>Bacteria</taxon>
        <taxon>Pseudomonadati</taxon>
        <taxon>Pseudomonadota</taxon>
        <taxon>Gammaproteobacteria</taxon>
        <taxon>Chromatiales</taxon>
        <taxon>Chromatiaceae</taxon>
        <taxon>Thiorhodococcus</taxon>
    </lineage>
</organism>
<evidence type="ECO:0000256" key="11">
    <source>
        <dbReference type="PIRNR" id="PIRNR006431"/>
    </source>
</evidence>
<gene>
    <name evidence="14" type="primary">pip</name>
    <name evidence="14" type="ORF">ACFSJC_19465</name>
</gene>
<dbReference type="PIRSF" id="PIRSF006431">
    <property type="entry name" value="Pept_S33"/>
    <property type="match status" value="1"/>
</dbReference>
<name>A0ABW4YED2_9GAMM</name>
<evidence type="ECO:0000313" key="15">
    <source>
        <dbReference type="Proteomes" id="UP001597337"/>
    </source>
</evidence>
<dbReference type="Proteomes" id="UP001597337">
    <property type="component" value="Unassembled WGS sequence"/>
</dbReference>